<name>A0A974AAA2_9BRAD</name>
<organism evidence="2">
    <name type="scientific">Bradyrhizobium quebecense</name>
    <dbReference type="NCBI Taxonomy" id="2748629"/>
    <lineage>
        <taxon>Bacteria</taxon>
        <taxon>Pseudomonadati</taxon>
        <taxon>Pseudomonadota</taxon>
        <taxon>Alphaproteobacteria</taxon>
        <taxon>Hyphomicrobiales</taxon>
        <taxon>Nitrobacteraceae</taxon>
        <taxon>Bradyrhizobium</taxon>
    </lineage>
</organism>
<sequence length="64" mass="7436">MVASMTEWYFIWIDGPRGPEPQKWSSDALWGQLARQDIIVRFPLMEREAGLSLDQLARLHPVPQ</sequence>
<evidence type="ECO:0000313" key="1">
    <source>
        <dbReference type="EMBL" id="MBO1428467.1"/>
    </source>
</evidence>
<evidence type="ECO:0000313" key="3">
    <source>
        <dbReference type="Proteomes" id="UP000692816"/>
    </source>
</evidence>
<dbReference type="AlphaFoldDB" id="A0A974AAA2"/>
<reference evidence="1" key="2">
    <citation type="journal article" date="2021" name="Int. J. Syst. Evol. Microbiol.">
        <title>Bradyrhizobium septentrionale sp. nov. (sv. septentrionale) and Bradyrhizobium quebecense sp. nov. (sv. septentrionale) associated with legumes native to Canada possess rearranged symbiosis genes and numerous insertion sequences.</title>
        <authorList>
            <person name="Bromfield E.S.P."/>
            <person name="Cloutier S."/>
        </authorList>
    </citation>
    <scope>NUCLEOTIDE SEQUENCE</scope>
    <source>
        <strain evidence="1">12S5</strain>
    </source>
</reference>
<comment type="caution">
    <text evidence="2">The sequence shown here is derived from an EMBL/GenBank/DDBJ whole genome shotgun (WGS) entry which is preliminary data.</text>
</comment>
<reference evidence="2" key="1">
    <citation type="submission" date="2020-06" db="EMBL/GenBank/DDBJ databases">
        <title>Whole Genome Sequence of Bradyrhizobium sp. Strain 66S1MB.</title>
        <authorList>
            <person name="Bromfield E."/>
            <person name="Cloutier S."/>
        </authorList>
    </citation>
    <scope>NUCLEOTIDE SEQUENCE</scope>
    <source>
        <strain evidence="2">66S1MB</strain>
    </source>
</reference>
<evidence type="ECO:0000313" key="2">
    <source>
        <dbReference type="EMBL" id="NVL06852.1"/>
    </source>
</evidence>
<dbReference type="EMBL" id="JAGEPA010000001">
    <property type="protein sequence ID" value="MBO1428467.1"/>
    <property type="molecule type" value="Genomic_DNA"/>
</dbReference>
<dbReference type="Proteomes" id="UP000692816">
    <property type="component" value="Unassembled WGS sequence"/>
</dbReference>
<proteinExistence type="predicted"/>
<gene>
    <name evidence="2" type="ORF">HU230_14155</name>
    <name evidence="1" type="ORF">J4P68_03350</name>
</gene>
<protein>
    <submittedName>
        <fullName evidence="2">Uncharacterized protein</fullName>
    </submittedName>
</protein>
<keyword evidence="3" id="KW-1185">Reference proteome</keyword>
<accession>A0A974AAA2</accession>
<dbReference type="EMBL" id="JABWSX010000001">
    <property type="protein sequence ID" value="NVL06852.1"/>
    <property type="molecule type" value="Genomic_DNA"/>
</dbReference>